<protein>
    <recommendedName>
        <fullName evidence="3">Phenylacetate--CoA ligase</fullName>
    </recommendedName>
</protein>
<evidence type="ECO:0008006" key="3">
    <source>
        <dbReference type="Google" id="ProtNLM"/>
    </source>
</evidence>
<evidence type="ECO:0000313" key="2">
    <source>
        <dbReference type="Proteomes" id="UP001221328"/>
    </source>
</evidence>
<name>A0ABT5FRH6_9ACTN</name>
<accession>A0ABT5FRH6</accession>
<sequence length="486" mass="53463">MLDPDRPRGIASALAEFAADTSLVSAPDVLGLFRRVAATVPAYGAFLAERGIDPDAVRTLDAFRELPLTDKESYHHRYPLAERCRDGRPADLDIVAVSSGSSGRPTLWPRSVLDELHIARRFEQIFADAFRAAERSTLAVVCFPLGTWVGGLFTAGCVRLLSAKGYPVTVVAPGNKPEEILRVLPELAPGFDQTVLLGYPPFLKDVIDTGAASGLDWSRYAVRLVLAGEVFSEEWRDIVGRRVGLSDPVRDTASLYGTADAGVLGNETPLSVTVRRFFAARPDAAREVFGDARLPTLVQYDPGSRYFEEHEGTLVFTGDSGVPLIRYHIADEGGVIPHDEMLRICADHGFDPVAAAGTDSRGLPFVYVFGRSLFTVSYFGANIYPENVTVGLEQPGVHDWVSGRFVLETVEDEAHDRQLRITVERAPGKDGDPALVAHSVRDQLRRLNSEFANYVPEERQLPEVRLRDFGDPEYFPPGVKHRYTRG</sequence>
<reference evidence="1 2" key="1">
    <citation type="journal article" date="2015" name="Int. J. Syst. Evol. Microbiol.">
        <title>Streptomyces gilvifuscus sp. nov., an actinomycete that produces antibacterial compounds isolated from soil.</title>
        <authorList>
            <person name="Nguyen T.M."/>
            <person name="Kim J."/>
        </authorList>
    </citation>
    <scope>NUCLEOTIDE SEQUENCE [LARGE SCALE GENOMIC DNA]</scope>
    <source>
        <strain evidence="1 2">T113</strain>
    </source>
</reference>
<dbReference type="Proteomes" id="UP001221328">
    <property type="component" value="Unassembled WGS sequence"/>
</dbReference>
<dbReference type="PANTHER" id="PTHR43845">
    <property type="entry name" value="BLR5969 PROTEIN"/>
    <property type="match status" value="1"/>
</dbReference>
<keyword evidence="2" id="KW-1185">Reference proteome</keyword>
<dbReference type="PANTHER" id="PTHR43845:SF1">
    <property type="entry name" value="BLR5969 PROTEIN"/>
    <property type="match status" value="1"/>
</dbReference>
<evidence type="ECO:0000313" key="1">
    <source>
        <dbReference type="EMBL" id="MDC2955078.1"/>
    </source>
</evidence>
<dbReference type="EMBL" id="JAQOSK010000003">
    <property type="protein sequence ID" value="MDC2955078.1"/>
    <property type="molecule type" value="Genomic_DNA"/>
</dbReference>
<dbReference type="RefSeq" id="WP_272175101.1">
    <property type="nucleotide sequence ID" value="NZ_JAQOSK010000003.1"/>
</dbReference>
<dbReference type="SUPFAM" id="SSF56801">
    <property type="entry name" value="Acetyl-CoA synthetase-like"/>
    <property type="match status" value="1"/>
</dbReference>
<comment type="caution">
    <text evidence="1">The sequence shown here is derived from an EMBL/GenBank/DDBJ whole genome shotgun (WGS) entry which is preliminary data.</text>
</comment>
<dbReference type="InterPro" id="IPR042099">
    <property type="entry name" value="ANL_N_sf"/>
</dbReference>
<proteinExistence type="predicted"/>
<organism evidence="1 2">
    <name type="scientific">Streptomyces gilvifuscus</name>
    <dbReference type="NCBI Taxonomy" id="1550617"/>
    <lineage>
        <taxon>Bacteria</taxon>
        <taxon>Bacillati</taxon>
        <taxon>Actinomycetota</taxon>
        <taxon>Actinomycetes</taxon>
        <taxon>Kitasatosporales</taxon>
        <taxon>Streptomycetaceae</taxon>
        <taxon>Streptomyces</taxon>
    </lineage>
</organism>
<dbReference type="Gene3D" id="3.40.50.12780">
    <property type="entry name" value="N-terminal domain of ligase-like"/>
    <property type="match status" value="1"/>
</dbReference>
<gene>
    <name evidence="1" type="ORF">PO587_11440</name>
</gene>